<dbReference type="Gene3D" id="3.30.710.10">
    <property type="entry name" value="Potassium Channel Kv1.1, Chain A"/>
    <property type="match status" value="1"/>
</dbReference>
<name>A0A8C5FBS4_GADMO</name>
<dbReference type="Pfam" id="PF00651">
    <property type="entry name" value="BTB"/>
    <property type="match status" value="1"/>
</dbReference>
<dbReference type="Ensembl" id="ENSGMOT00000049510.1">
    <property type="protein sequence ID" value="ENSGMOP00000025064.1"/>
    <property type="gene ID" value="ENSGMOG00000028766.1"/>
</dbReference>
<evidence type="ECO:0000313" key="2">
    <source>
        <dbReference type="Ensembl" id="ENSGMOP00000025064.1"/>
    </source>
</evidence>
<accession>A0A8C5FBS4</accession>
<dbReference type="InterPro" id="IPR011333">
    <property type="entry name" value="SKP1/BTB/POZ_sf"/>
</dbReference>
<sequence length="173" mass="19128">MSIYSPRSSVFTFESRTHCLNVLGRLDEQRHGDRLCDITVEVDGQSFRAHRAVLTACSEYFANVISKYARQGAVLTLPPEVTAAGFEPLLKFAYTSKLLFSKQDVLEVRSAASTLGFRDLDKTCFDFLLPKFFNSGVLVYVPICDVCVRSFVNHACACVCRCTSSLLGSSQGC</sequence>
<protein>
    <recommendedName>
        <fullName evidence="1">BTB domain-containing protein</fullName>
    </recommendedName>
</protein>
<dbReference type="SUPFAM" id="SSF54695">
    <property type="entry name" value="POZ domain"/>
    <property type="match status" value="1"/>
</dbReference>
<dbReference type="GeneTree" id="ENSGT00940000158923"/>
<reference evidence="2" key="2">
    <citation type="submission" date="2025-09" db="UniProtKB">
        <authorList>
            <consortium name="Ensembl"/>
        </authorList>
    </citation>
    <scope>IDENTIFICATION</scope>
</reference>
<evidence type="ECO:0000313" key="3">
    <source>
        <dbReference type="Proteomes" id="UP000694546"/>
    </source>
</evidence>
<dbReference type="AlphaFoldDB" id="A0A8C5FBS4"/>
<dbReference type="InterPro" id="IPR050457">
    <property type="entry name" value="ZnFinger_BTB_dom_contain"/>
</dbReference>
<dbReference type="PANTHER" id="PTHR46105">
    <property type="entry name" value="AGAP004733-PA"/>
    <property type="match status" value="1"/>
</dbReference>
<feature type="domain" description="BTB" evidence="1">
    <location>
        <begin position="36"/>
        <end position="102"/>
    </location>
</feature>
<proteinExistence type="predicted"/>
<organism evidence="2 3">
    <name type="scientific">Gadus morhua</name>
    <name type="common">Atlantic cod</name>
    <dbReference type="NCBI Taxonomy" id="8049"/>
    <lineage>
        <taxon>Eukaryota</taxon>
        <taxon>Metazoa</taxon>
        <taxon>Chordata</taxon>
        <taxon>Craniata</taxon>
        <taxon>Vertebrata</taxon>
        <taxon>Euteleostomi</taxon>
        <taxon>Actinopterygii</taxon>
        <taxon>Neopterygii</taxon>
        <taxon>Teleostei</taxon>
        <taxon>Neoteleostei</taxon>
        <taxon>Acanthomorphata</taxon>
        <taxon>Zeiogadaria</taxon>
        <taxon>Gadariae</taxon>
        <taxon>Gadiformes</taxon>
        <taxon>Gadoidei</taxon>
        <taxon>Gadidae</taxon>
        <taxon>Gadus</taxon>
    </lineage>
</organism>
<dbReference type="GO" id="GO:0000981">
    <property type="term" value="F:DNA-binding transcription factor activity, RNA polymerase II-specific"/>
    <property type="evidence" value="ECO:0007669"/>
    <property type="project" value="TreeGrafter"/>
</dbReference>
<dbReference type="GO" id="GO:0000978">
    <property type="term" value="F:RNA polymerase II cis-regulatory region sequence-specific DNA binding"/>
    <property type="evidence" value="ECO:0007669"/>
    <property type="project" value="TreeGrafter"/>
</dbReference>
<dbReference type="SMART" id="SM00225">
    <property type="entry name" value="BTB"/>
    <property type="match status" value="1"/>
</dbReference>
<dbReference type="PANTHER" id="PTHR46105:SF23">
    <property type="entry name" value="TRANSCRIPTION REGULATOR PROTEIN BACH1"/>
    <property type="match status" value="1"/>
</dbReference>
<reference evidence="2" key="1">
    <citation type="submission" date="2025-08" db="UniProtKB">
        <authorList>
            <consortium name="Ensembl"/>
        </authorList>
    </citation>
    <scope>IDENTIFICATION</scope>
</reference>
<dbReference type="PROSITE" id="PS50097">
    <property type="entry name" value="BTB"/>
    <property type="match status" value="1"/>
</dbReference>
<dbReference type="InterPro" id="IPR000210">
    <property type="entry name" value="BTB/POZ_dom"/>
</dbReference>
<keyword evidence="3" id="KW-1185">Reference proteome</keyword>
<dbReference type="OMA" id="CSEYFAN"/>
<evidence type="ECO:0000259" key="1">
    <source>
        <dbReference type="PROSITE" id="PS50097"/>
    </source>
</evidence>
<dbReference type="Proteomes" id="UP000694546">
    <property type="component" value="Chromosome 7"/>
</dbReference>